<dbReference type="CDD" id="cd07572">
    <property type="entry name" value="nit"/>
    <property type="match status" value="1"/>
</dbReference>
<feature type="domain" description="CN hydrolase" evidence="2">
    <location>
        <begin position="1"/>
        <end position="240"/>
    </location>
</feature>
<reference evidence="3 4" key="1">
    <citation type="journal article" date="2019" name="Int. J. Syst. Evol. Microbiol.">
        <title>The Global Catalogue of Microorganisms (GCM) 10K type strain sequencing project: providing services to taxonomists for standard genome sequencing and annotation.</title>
        <authorList>
            <consortium name="The Broad Institute Genomics Platform"/>
            <consortium name="The Broad Institute Genome Sequencing Center for Infectious Disease"/>
            <person name="Wu L."/>
            <person name="Ma J."/>
        </authorList>
    </citation>
    <scope>NUCLEOTIDE SEQUENCE [LARGE SCALE GENOMIC DNA]</scope>
    <source>
        <strain evidence="3 4">JCM 17504</strain>
    </source>
</reference>
<dbReference type="EMBL" id="BAABKX010000030">
    <property type="protein sequence ID" value="GAA5065798.1"/>
    <property type="molecule type" value="Genomic_DNA"/>
</dbReference>
<evidence type="ECO:0000256" key="1">
    <source>
        <dbReference type="ARBA" id="ARBA00022801"/>
    </source>
</evidence>
<dbReference type="SUPFAM" id="SSF56317">
    <property type="entry name" value="Carbon-nitrogen hydrolase"/>
    <property type="match status" value="1"/>
</dbReference>
<dbReference type="InterPro" id="IPR003010">
    <property type="entry name" value="C-N_Hydrolase"/>
</dbReference>
<dbReference type="Gene3D" id="3.60.110.10">
    <property type="entry name" value="Carbon-nitrogen hydrolase"/>
    <property type="match status" value="1"/>
</dbReference>
<dbReference type="Pfam" id="PF00795">
    <property type="entry name" value="CN_hydrolase"/>
    <property type="match status" value="1"/>
</dbReference>
<evidence type="ECO:0000313" key="3">
    <source>
        <dbReference type="EMBL" id="GAA5065798.1"/>
    </source>
</evidence>
<dbReference type="AlphaFoldDB" id="A0AAV3UR71"/>
<accession>A0AAV3UR71</accession>
<protein>
    <submittedName>
        <fullName evidence="3">Carbon-nitrogen hydrolase family protein</fullName>
    </submittedName>
</protein>
<gene>
    <name evidence="3" type="ORF">GCM10025751_57120</name>
</gene>
<dbReference type="InterPro" id="IPR045254">
    <property type="entry name" value="Nit1/2_C-N_Hydrolase"/>
</dbReference>
<keyword evidence="4" id="KW-1185">Reference proteome</keyword>
<dbReference type="GO" id="GO:0016811">
    <property type="term" value="F:hydrolase activity, acting on carbon-nitrogen (but not peptide) bonds, in linear amides"/>
    <property type="evidence" value="ECO:0007669"/>
    <property type="project" value="InterPro"/>
</dbReference>
<dbReference type="PANTHER" id="PTHR23088">
    <property type="entry name" value="NITRILASE-RELATED"/>
    <property type="match status" value="1"/>
</dbReference>
<organism evidence="3 4">
    <name type="scientific">Haladaptatus pallidirubidus</name>
    <dbReference type="NCBI Taxonomy" id="1008152"/>
    <lineage>
        <taxon>Archaea</taxon>
        <taxon>Methanobacteriati</taxon>
        <taxon>Methanobacteriota</taxon>
        <taxon>Stenosarchaea group</taxon>
        <taxon>Halobacteria</taxon>
        <taxon>Halobacteriales</taxon>
        <taxon>Haladaptataceae</taxon>
        <taxon>Haladaptatus</taxon>
    </lineage>
</organism>
<dbReference type="InterPro" id="IPR036526">
    <property type="entry name" value="C-N_Hydrolase_sf"/>
</dbReference>
<proteinExistence type="predicted"/>
<dbReference type="PANTHER" id="PTHR23088:SF27">
    <property type="entry name" value="DEAMINATED GLUTATHIONE AMIDASE"/>
    <property type="match status" value="1"/>
</dbReference>
<dbReference type="InterPro" id="IPR001110">
    <property type="entry name" value="UPF0012_CS"/>
</dbReference>
<name>A0AAV3UR71_9EURY</name>
<comment type="caution">
    <text evidence="3">The sequence shown here is derived from an EMBL/GenBank/DDBJ whole genome shotgun (WGS) entry which is preliminary data.</text>
</comment>
<sequence length="263" mass="28913">MDSKNDKQANVETALSLLDKAAETGADMAALPEMFTFMGDKEGYRTAAEEIPGSVTEKLSQKASDHSMWVHGGSMFEIAKEDGKVHNTTVVFDPDGEQRAQYRKIHLFDVEIGDEVVTQESARVVPGENIVTFDTGFATAGLAICYDLRFPELFSSLAGEGADVIILPAAFTKHTGKDHWESLLRARAIETQSYVIAPGQIGDKPNSVPSYGRSMVVDPWGNVIAKASDSVGVITADLDFEYLDRIQQELPSLEHKRKELYRI</sequence>
<dbReference type="PROSITE" id="PS50263">
    <property type="entry name" value="CN_HYDROLASE"/>
    <property type="match status" value="1"/>
</dbReference>
<dbReference type="Proteomes" id="UP001501729">
    <property type="component" value="Unassembled WGS sequence"/>
</dbReference>
<dbReference type="PROSITE" id="PS01227">
    <property type="entry name" value="UPF0012"/>
    <property type="match status" value="1"/>
</dbReference>
<evidence type="ECO:0000313" key="4">
    <source>
        <dbReference type="Proteomes" id="UP001501729"/>
    </source>
</evidence>
<keyword evidence="1 3" id="KW-0378">Hydrolase</keyword>
<evidence type="ECO:0000259" key="2">
    <source>
        <dbReference type="PROSITE" id="PS50263"/>
    </source>
</evidence>